<protein>
    <submittedName>
        <fullName evidence="1">Uncharacterized protein</fullName>
    </submittedName>
</protein>
<accession>A0A508STR9</accession>
<dbReference type="AlphaFoldDB" id="A0A508STR9"/>
<organism evidence="1 2">
    <name type="scientific">Bradyrhizobium ivorense</name>
    <dbReference type="NCBI Taxonomy" id="2511166"/>
    <lineage>
        <taxon>Bacteria</taxon>
        <taxon>Pseudomonadati</taxon>
        <taxon>Pseudomonadota</taxon>
        <taxon>Alphaproteobacteria</taxon>
        <taxon>Hyphomicrobiales</taxon>
        <taxon>Nitrobacteraceae</taxon>
        <taxon>Bradyrhizobium</taxon>
    </lineage>
</organism>
<proteinExistence type="predicted"/>
<gene>
    <name evidence="1" type="ORF">CI1B_02380</name>
</gene>
<comment type="caution">
    <text evidence="1">The sequence shown here is derived from an EMBL/GenBank/DDBJ whole genome shotgun (WGS) entry which is preliminary data.</text>
</comment>
<reference evidence="1" key="1">
    <citation type="submission" date="2019-02" db="EMBL/GenBank/DDBJ databases">
        <authorList>
            <person name="Pothier F.J."/>
        </authorList>
    </citation>
    <scope>NUCLEOTIDE SEQUENCE</scope>
    <source>
        <strain evidence="1">CI-1B</strain>
    </source>
</reference>
<evidence type="ECO:0000313" key="2">
    <source>
        <dbReference type="Proteomes" id="UP000328092"/>
    </source>
</evidence>
<evidence type="ECO:0000313" key="1">
    <source>
        <dbReference type="EMBL" id="VIO65141.1"/>
    </source>
</evidence>
<dbReference type="Proteomes" id="UP000328092">
    <property type="component" value="Unassembled WGS sequence"/>
</dbReference>
<sequence length="60" mass="6908">MMTEIENHIEQLERTAAERALVADLSTTIDIRVENARLADELRLLAARLRAQQQRKARAH</sequence>
<keyword evidence="2" id="KW-1185">Reference proteome</keyword>
<name>A0A508STR9_9BRAD</name>
<dbReference type="EMBL" id="CAADFC020000004">
    <property type="protein sequence ID" value="VIO65141.1"/>
    <property type="molecule type" value="Genomic_DNA"/>
</dbReference>